<evidence type="ECO:0000313" key="2">
    <source>
        <dbReference type="EMBL" id="HGQ18008.1"/>
    </source>
</evidence>
<dbReference type="EMBL" id="DTBZ01000072">
    <property type="protein sequence ID" value="HGQ18008.1"/>
    <property type="molecule type" value="Genomic_DNA"/>
</dbReference>
<sequence>MVEMHLLLIAYYLSILTFYLGVLIYALPIPLTGLKKWGPKLITDAFFIAILTLSLNTIVNVAEYLRALAGGSWEAFLLQIKSVIAFRTVIVFLFSIFSNIFSKFLPGINRLITLITNPILTSLYSNMLLYSIATVVYRGIWLLSSLGIFLMAIPFRIARNAGAFIFSFALVFYIALPLYPSFYRILLYSPSTPLETPIIYGSIINEFGQPISDGYIGIEIKDSYIGPVPLYSSNYIFFTTNSKMLSSPTTIYFDVVGHQFYTNISNINLHDVCFQNIDREFYLDLCRIDIQVKGLIMYSNGIALHILPKVSNVSLAIFTGEYIKLTIDSQFDSELFISIVDAYSIIEVTIDNATSASMDGFTSYQWYWYDLMGSTYIINIPQGSHIIEIKMRLNDRLFVEPSEAYSYATIQQMFSVDNAFFADMLNEIARIAYIDLIASLMFLSLLTSISWGLSRLIGASGKIRVLL</sequence>
<keyword evidence="1" id="KW-0812">Transmembrane</keyword>
<evidence type="ECO:0000256" key="1">
    <source>
        <dbReference type="SAM" id="Phobius"/>
    </source>
</evidence>
<comment type="caution">
    <text evidence="2">The sequence shown here is derived from an EMBL/GenBank/DDBJ whole genome shotgun (WGS) entry which is preliminary data.</text>
</comment>
<feature type="transmembrane region" description="Helical" evidence="1">
    <location>
        <begin position="164"/>
        <end position="183"/>
    </location>
</feature>
<proteinExistence type="predicted"/>
<protein>
    <submittedName>
        <fullName evidence="2">Uncharacterized protein</fullName>
    </submittedName>
</protein>
<dbReference type="AlphaFoldDB" id="A0A7J3JPK9"/>
<gene>
    <name evidence="2" type="ORF">ENU30_03360</name>
</gene>
<keyword evidence="1" id="KW-0472">Membrane</keyword>
<feature type="transmembrane region" description="Helical" evidence="1">
    <location>
        <begin position="41"/>
        <end position="62"/>
    </location>
</feature>
<keyword evidence="1" id="KW-1133">Transmembrane helix</keyword>
<feature type="transmembrane region" description="Helical" evidence="1">
    <location>
        <begin position="6"/>
        <end position="29"/>
    </location>
</feature>
<feature type="transmembrane region" description="Helical" evidence="1">
    <location>
        <begin position="139"/>
        <end position="157"/>
    </location>
</feature>
<organism evidence="2">
    <name type="scientific">Ignisphaera aggregans</name>
    <dbReference type="NCBI Taxonomy" id="334771"/>
    <lineage>
        <taxon>Archaea</taxon>
        <taxon>Thermoproteota</taxon>
        <taxon>Thermoprotei</taxon>
        <taxon>Desulfurococcales</taxon>
        <taxon>Desulfurococcaceae</taxon>
        <taxon>Ignisphaera</taxon>
    </lineage>
</organism>
<reference evidence="2" key="1">
    <citation type="journal article" date="2020" name="mSystems">
        <title>Genome- and Community-Level Interaction Insights into Carbon Utilization and Element Cycling Functions of Hydrothermarchaeota in Hydrothermal Sediment.</title>
        <authorList>
            <person name="Zhou Z."/>
            <person name="Liu Y."/>
            <person name="Xu W."/>
            <person name="Pan J."/>
            <person name="Luo Z.H."/>
            <person name="Li M."/>
        </authorList>
    </citation>
    <scope>NUCLEOTIDE SEQUENCE [LARGE SCALE GENOMIC DNA]</scope>
    <source>
        <strain evidence="2">SpSt-657</strain>
    </source>
</reference>
<feature type="transmembrane region" description="Helical" evidence="1">
    <location>
        <begin position="82"/>
        <end position="102"/>
    </location>
</feature>
<accession>A0A7J3JPK9</accession>
<feature type="transmembrane region" description="Helical" evidence="1">
    <location>
        <begin position="431"/>
        <end position="454"/>
    </location>
</feature>
<name>A0A7J3JPK9_9CREN</name>